<dbReference type="InterPro" id="IPR041469">
    <property type="entry name" value="Subtilisin-like_FN3"/>
</dbReference>
<keyword evidence="5" id="KW-0378">Hydrolase</keyword>
<evidence type="ECO:0000256" key="8">
    <source>
        <dbReference type="PROSITE-ProRule" id="PRU01240"/>
    </source>
</evidence>
<comment type="caution">
    <text evidence="12">The sequence shown here is derived from an EMBL/GenBank/DDBJ whole genome shotgun (WGS) entry which is preliminary data.</text>
</comment>
<dbReference type="Pfam" id="PF00082">
    <property type="entry name" value="Peptidase_S8"/>
    <property type="match status" value="1"/>
</dbReference>
<feature type="domain" description="Peptidase S8/S53" evidence="10">
    <location>
        <begin position="4"/>
        <end position="110"/>
    </location>
</feature>
<comment type="similarity">
    <text evidence="2 8">Belongs to the peptidase S8 family.</text>
</comment>
<feature type="transmembrane region" description="Helical" evidence="9">
    <location>
        <begin position="295"/>
        <end position="313"/>
    </location>
</feature>
<dbReference type="GO" id="GO:0004252">
    <property type="term" value="F:serine-type endopeptidase activity"/>
    <property type="evidence" value="ECO:0007669"/>
    <property type="project" value="InterPro"/>
</dbReference>
<dbReference type="AlphaFoldDB" id="A0A392MTI1"/>
<evidence type="ECO:0000256" key="1">
    <source>
        <dbReference type="ARBA" id="ARBA00004613"/>
    </source>
</evidence>
<evidence type="ECO:0000259" key="10">
    <source>
        <dbReference type="Pfam" id="PF00082"/>
    </source>
</evidence>
<comment type="subcellular location">
    <subcellularLocation>
        <location evidence="1">Secreted</location>
    </subcellularLocation>
</comment>
<dbReference type="Proteomes" id="UP000265520">
    <property type="component" value="Unassembled WGS sequence"/>
</dbReference>
<keyword evidence="9" id="KW-1133">Transmembrane helix</keyword>
<keyword evidence="9" id="KW-0472">Membrane</keyword>
<organism evidence="12 13">
    <name type="scientific">Trifolium medium</name>
    <dbReference type="NCBI Taxonomy" id="97028"/>
    <lineage>
        <taxon>Eukaryota</taxon>
        <taxon>Viridiplantae</taxon>
        <taxon>Streptophyta</taxon>
        <taxon>Embryophyta</taxon>
        <taxon>Tracheophyta</taxon>
        <taxon>Spermatophyta</taxon>
        <taxon>Magnoliopsida</taxon>
        <taxon>eudicotyledons</taxon>
        <taxon>Gunneridae</taxon>
        <taxon>Pentapetalae</taxon>
        <taxon>rosids</taxon>
        <taxon>fabids</taxon>
        <taxon>Fabales</taxon>
        <taxon>Fabaceae</taxon>
        <taxon>Papilionoideae</taxon>
        <taxon>50 kb inversion clade</taxon>
        <taxon>NPAAA clade</taxon>
        <taxon>Hologalegina</taxon>
        <taxon>IRL clade</taxon>
        <taxon>Trifolieae</taxon>
        <taxon>Trifolium</taxon>
    </lineage>
</organism>
<keyword evidence="6" id="KW-0720">Serine protease</keyword>
<proteinExistence type="inferred from homology"/>
<dbReference type="Pfam" id="PF17766">
    <property type="entry name" value="fn3_6"/>
    <property type="match status" value="1"/>
</dbReference>
<dbReference type="PROSITE" id="PS51892">
    <property type="entry name" value="SUBTILASE"/>
    <property type="match status" value="1"/>
</dbReference>
<gene>
    <name evidence="12" type="ORF">A2U01_0011704</name>
</gene>
<dbReference type="InterPro" id="IPR045051">
    <property type="entry name" value="SBT"/>
</dbReference>
<evidence type="ECO:0000256" key="9">
    <source>
        <dbReference type="SAM" id="Phobius"/>
    </source>
</evidence>
<evidence type="ECO:0000313" key="13">
    <source>
        <dbReference type="Proteomes" id="UP000265520"/>
    </source>
</evidence>
<keyword evidence="3" id="KW-0645">Protease</keyword>
<comment type="caution">
    <text evidence="8">Lacks conserved residue(s) required for the propagation of feature annotation.</text>
</comment>
<evidence type="ECO:0000256" key="6">
    <source>
        <dbReference type="ARBA" id="ARBA00022825"/>
    </source>
</evidence>
<dbReference type="GO" id="GO:0006508">
    <property type="term" value="P:proteolysis"/>
    <property type="evidence" value="ECO:0007669"/>
    <property type="project" value="UniProtKB-KW"/>
</dbReference>
<dbReference type="GO" id="GO:0005576">
    <property type="term" value="C:extracellular region"/>
    <property type="evidence" value="ECO:0007669"/>
    <property type="project" value="UniProtKB-SubCell"/>
</dbReference>
<keyword evidence="4" id="KW-0732">Signal</keyword>
<protein>
    <submittedName>
        <fullName evidence="12">Cucumisin-like</fullName>
    </submittedName>
</protein>
<sequence>MAPVVASFSSRGPSKAAVILKPDVIAPGVDIVASWPTNTPTSDAPGDNRTFEFNIASGTSISCPHVSGAAADIKSFHPTWSPAAIRSALMTTANNQMSFGNNRDTEFGYGAGQINPVNARNPGLIYDANVDDYIRFLCSYGYSTTTLQQLTRDHITCSNATHTSTRDLNYPSFTLKAPSPKQHFNGSFRRIVTNVGLPLSTYRAIVTAPEGLQISVNPDVLSFTSLGEKKTFVLSVEGAMEEAFRSASLTWDCGDFKVRSPIVVYDVRAEKEQVYPSLNEQGQSSSPNSHVPVKVIVLCAIFSFILISIVIYII</sequence>
<evidence type="ECO:0000256" key="2">
    <source>
        <dbReference type="ARBA" id="ARBA00011073"/>
    </source>
</evidence>
<dbReference type="Gene3D" id="3.40.50.200">
    <property type="entry name" value="Peptidase S8/S53 domain"/>
    <property type="match status" value="1"/>
</dbReference>
<keyword evidence="7" id="KW-0325">Glycoprotein</keyword>
<evidence type="ECO:0000256" key="7">
    <source>
        <dbReference type="ARBA" id="ARBA00023180"/>
    </source>
</evidence>
<dbReference type="PANTHER" id="PTHR10795">
    <property type="entry name" value="PROPROTEIN CONVERTASE SUBTILISIN/KEXIN"/>
    <property type="match status" value="1"/>
</dbReference>
<dbReference type="EMBL" id="LXQA010019045">
    <property type="protein sequence ID" value="MCH90781.1"/>
    <property type="molecule type" value="Genomic_DNA"/>
</dbReference>
<accession>A0A392MTI1</accession>
<evidence type="ECO:0000256" key="3">
    <source>
        <dbReference type="ARBA" id="ARBA00022670"/>
    </source>
</evidence>
<dbReference type="InterPro" id="IPR000209">
    <property type="entry name" value="Peptidase_S8/S53_dom"/>
</dbReference>
<dbReference type="PROSITE" id="PS00138">
    <property type="entry name" value="SUBTILASE_SER"/>
    <property type="match status" value="1"/>
</dbReference>
<dbReference type="Gene3D" id="2.60.40.2310">
    <property type="match status" value="1"/>
</dbReference>
<feature type="domain" description="Subtilisin-like protease fibronectin type-III" evidence="11">
    <location>
        <begin position="167"/>
        <end position="264"/>
    </location>
</feature>
<evidence type="ECO:0000259" key="11">
    <source>
        <dbReference type="Pfam" id="PF17766"/>
    </source>
</evidence>
<evidence type="ECO:0000256" key="5">
    <source>
        <dbReference type="ARBA" id="ARBA00022801"/>
    </source>
</evidence>
<name>A0A392MTI1_9FABA</name>
<dbReference type="InterPro" id="IPR023828">
    <property type="entry name" value="Peptidase_S8_Ser-AS"/>
</dbReference>
<evidence type="ECO:0000256" key="4">
    <source>
        <dbReference type="ARBA" id="ARBA00022729"/>
    </source>
</evidence>
<dbReference type="SUPFAM" id="SSF52743">
    <property type="entry name" value="Subtilisin-like"/>
    <property type="match status" value="1"/>
</dbReference>
<reference evidence="12 13" key="1">
    <citation type="journal article" date="2018" name="Front. Plant Sci.">
        <title>Red Clover (Trifolium pratense) and Zigzag Clover (T. medium) - A Picture of Genomic Similarities and Differences.</title>
        <authorList>
            <person name="Dluhosova J."/>
            <person name="Istvanek J."/>
            <person name="Nedelnik J."/>
            <person name="Repkova J."/>
        </authorList>
    </citation>
    <scope>NUCLEOTIDE SEQUENCE [LARGE SCALE GENOMIC DNA]</scope>
    <source>
        <strain evidence="13">cv. 10/8</strain>
        <tissue evidence="12">Leaf</tissue>
    </source>
</reference>
<keyword evidence="9" id="KW-0812">Transmembrane</keyword>
<dbReference type="InterPro" id="IPR036852">
    <property type="entry name" value="Peptidase_S8/S53_dom_sf"/>
</dbReference>
<keyword evidence="13" id="KW-1185">Reference proteome</keyword>
<evidence type="ECO:0000313" key="12">
    <source>
        <dbReference type="EMBL" id="MCH90781.1"/>
    </source>
</evidence>